<protein>
    <submittedName>
        <fullName evidence="1">Uncharacterized protein</fullName>
    </submittedName>
</protein>
<evidence type="ECO:0000313" key="1">
    <source>
        <dbReference type="EMBL" id="MCF6376932.1"/>
    </source>
</evidence>
<reference evidence="1 2" key="1">
    <citation type="submission" date="2022-01" db="EMBL/GenBank/DDBJ databases">
        <title>Nocardioides sp. nov., an actinomycete isolated from mining soil.</title>
        <authorList>
            <person name="Liu L."/>
        </authorList>
    </citation>
    <scope>NUCLEOTIDE SEQUENCE [LARGE SCALE GENOMIC DNA]</scope>
    <source>
        <strain evidence="1 2">KLBMP 9356</strain>
    </source>
</reference>
<evidence type="ECO:0000313" key="2">
    <source>
        <dbReference type="Proteomes" id="UP001201161"/>
    </source>
</evidence>
<dbReference type="EMBL" id="JAKJHZ010000005">
    <property type="protein sequence ID" value="MCF6376932.1"/>
    <property type="molecule type" value="Genomic_DNA"/>
</dbReference>
<name>A0ABS9H9K0_9ACTN</name>
<sequence length="58" mass="6258">MKDRITVATINAEHVADLRRMVDLLAAMQVCWPTARATYDKGTVTVTVARNVTGALAA</sequence>
<gene>
    <name evidence="1" type="ORF">L2K70_04890</name>
</gene>
<accession>A0ABS9H9K0</accession>
<comment type="caution">
    <text evidence="1">The sequence shown here is derived from an EMBL/GenBank/DDBJ whole genome shotgun (WGS) entry which is preliminary data.</text>
</comment>
<proteinExistence type="predicted"/>
<keyword evidence="2" id="KW-1185">Reference proteome</keyword>
<dbReference type="RefSeq" id="WP_236399840.1">
    <property type="nucleotide sequence ID" value="NZ_JAKJHZ010000005.1"/>
</dbReference>
<dbReference type="Proteomes" id="UP001201161">
    <property type="component" value="Unassembled WGS sequence"/>
</dbReference>
<organism evidence="1 2">
    <name type="scientific">Nocardioides potassii</name>
    <dbReference type="NCBI Taxonomy" id="2911371"/>
    <lineage>
        <taxon>Bacteria</taxon>
        <taxon>Bacillati</taxon>
        <taxon>Actinomycetota</taxon>
        <taxon>Actinomycetes</taxon>
        <taxon>Propionibacteriales</taxon>
        <taxon>Nocardioidaceae</taxon>
        <taxon>Nocardioides</taxon>
    </lineage>
</organism>